<dbReference type="SUPFAM" id="SSF81593">
    <property type="entry name" value="Nucleotidyltransferase substrate binding subunit/domain"/>
    <property type="match status" value="1"/>
</dbReference>
<dbReference type="EMBL" id="JACYGY010000002">
    <property type="protein sequence ID" value="MBE9466256.1"/>
    <property type="molecule type" value="Genomic_DNA"/>
</dbReference>
<dbReference type="Pfam" id="PF08780">
    <property type="entry name" value="NTase_sub_bind"/>
    <property type="match status" value="1"/>
</dbReference>
<reference evidence="2" key="1">
    <citation type="submission" date="2023-07" db="EMBL/GenBank/DDBJ databases">
        <title>Dyadobacter sp. nov 'subterranea' isolated from contaminted grondwater.</title>
        <authorList>
            <person name="Szabo I."/>
            <person name="Al-Omari J."/>
            <person name="Szerdahelyi S.G."/>
            <person name="Rado J."/>
        </authorList>
    </citation>
    <scope>NUCLEOTIDE SEQUENCE [LARGE SCALE GENOMIC DNA]</scope>
    <source>
        <strain evidence="2">UP-52</strain>
    </source>
</reference>
<dbReference type="Gene3D" id="1.20.120.330">
    <property type="entry name" value="Nucleotidyltransferases domain 2"/>
    <property type="match status" value="1"/>
</dbReference>
<organism evidence="1 2">
    <name type="scientific">Dyadobacter subterraneus</name>
    <dbReference type="NCBI Taxonomy" id="2773304"/>
    <lineage>
        <taxon>Bacteria</taxon>
        <taxon>Pseudomonadati</taxon>
        <taxon>Bacteroidota</taxon>
        <taxon>Cytophagia</taxon>
        <taxon>Cytophagales</taxon>
        <taxon>Spirosomataceae</taxon>
        <taxon>Dyadobacter</taxon>
    </lineage>
</organism>
<comment type="caution">
    <text evidence="1">The sequence shown here is derived from an EMBL/GenBank/DDBJ whole genome shotgun (WGS) entry which is preliminary data.</text>
</comment>
<proteinExistence type="predicted"/>
<sequence length="137" mass="16266">MMEQDIRWIQRFQNFNKAFSKLDNAITVFQKNGLSELEREGLIQRFEYTHELAWNVMKDFFELEGNNTIMGSRSATREAFKKGLIIDGENWMDMINSRNLTTHTYNEEVVDEITNKIIASYYPAFKEFQNKMTQFLA</sequence>
<evidence type="ECO:0000313" key="1">
    <source>
        <dbReference type="EMBL" id="MBE9466256.1"/>
    </source>
</evidence>
<keyword evidence="2" id="KW-1185">Reference proteome</keyword>
<evidence type="ECO:0000313" key="2">
    <source>
        <dbReference type="Proteomes" id="UP000634134"/>
    </source>
</evidence>
<dbReference type="Proteomes" id="UP000634134">
    <property type="component" value="Unassembled WGS sequence"/>
</dbReference>
<dbReference type="InterPro" id="IPR010235">
    <property type="entry name" value="HepT"/>
</dbReference>
<accession>A0ABR9WL63</accession>
<protein>
    <submittedName>
        <fullName evidence="1">Nucleotidyltransferase substrate binding protein</fullName>
    </submittedName>
</protein>
<gene>
    <name evidence="1" type="ORF">IEE83_30685</name>
</gene>
<name>A0ABR9WL63_9BACT</name>
<dbReference type="NCBIfam" id="TIGR01987">
    <property type="entry name" value="HI0074"/>
    <property type="match status" value="1"/>
</dbReference>